<dbReference type="EMBL" id="ATMH01007710">
    <property type="protein sequence ID" value="EPY23439.1"/>
    <property type="molecule type" value="Genomic_DNA"/>
</dbReference>
<accession>S9U3Q4</accession>
<sequence length="838" mass="93728">MSLQTSYHVPEKRCCIANKNGKTYCFVCVPKAKPPPPVQIESLMFFESDPVPQAPPKADEYTPCDTYMPARYWQNGHQVLPLEVTPNGDIIRSTDFGQSEFSSLREMHQKCGPFQWSSEYVAVFGALLIDKIYMLVAAQAEPVVKLPYAGHIWKVNETRWIPFELNGIAPIKMSNSDRGRLKEFQEYAHSGGYYFSDYVDLRQPFPFSLHEQKNKLPQFNCDWSEQLRSPFNSASLRHSCSVLIRGFAEERVVSLVDGSELHFVLLGRQSNLNPGPRYYGRGLNESNATGNDHTYEYILWKRHGNDAIAYARHVLLRGTVPVRWTTQTPSVSLSEPAMTFNSNKSEVLRGCDTYFDNTLTNLQRTMLMDTNGQPTTNPQLRCISLLRLNGQHDEDVLARYFLEGIRFSEPMVKQRFPNGSLDLVHVDWLNLIRDYGIEVATSNFWEAAIGFLGKPSSAEDSLMSVGMIRTNGAVDRLMTQSRFIRVNCADSLDRTNLGCFFTCIQVTIAMLLTLQVPFTSFKDNRKLPPLEEYYESETGDMPYSAAYAPVSGAKQNIPKPFVSTWTEARDGKRIPPGVVRVLAELFVGNGDCVAMLYTNSAAMHGNILRGVCGMKSGSHNAVIATQRKFENAFEDRKKFRNIELLLCRNVEFHFSSVNPVFLTRPVAYLKWSCALIALCVPIDVLLSEVEGALRTAWDTRVVAQLLQNGMAPIESSALCVNITIQHRNCLDADMAASIEQADSASPAMSDIQSFPGSDTKKTECIVVIEFDENLCSVLNAPSLLRQQGFLLIRGKRCTLAPYAYPVDSGSDSGSSMGGAVKHVGTSLKKGFKSLMRSL</sequence>
<dbReference type="AlphaFoldDB" id="S9U3Q4"/>
<reference evidence="2 3" key="1">
    <citation type="journal article" date="2013" name="PLoS ONE">
        <title>Predicting the Proteins of Angomonas deanei, Strigomonas culicis and Their Respective Endosymbionts Reveals New Aspects of the Trypanosomatidae Family.</title>
        <authorList>
            <person name="Motta M.C."/>
            <person name="Martins A.C."/>
            <person name="de Souza S.S."/>
            <person name="Catta-Preta C.M."/>
            <person name="Silva R."/>
            <person name="Klein C.C."/>
            <person name="de Almeida L.G."/>
            <person name="de Lima Cunha O."/>
            <person name="Ciapina L.P."/>
            <person name="Brocchi M."/>
            <person name="Colabardini A.C."/>
            <person name="de Araujo Lima B."/>
            <person name="Machado C.R."/>
            <person name="de Almeida Soares C.M."/>
            <person name="Probst C.M."/>
            <person name="de Menezes C.B."/>
            <person name="Thompson C.E."/>
            <person name="Bartholomeu D.C."/>
            <person name="Gradia D.F."/>
            <person name="Pavoni D.P."/>
            <person name="Grisard E.C."/>
            <person name="Fantinatti-Garboggini F."/>
            <person name="Marchini F.K."/>
            <person name="Rodrigues-Luiz G.F."/>
            <person name="Wagner G."/>
            <person name="Goldman G.H."/>
            <person name="Fietto J.L."/>
            <person name="Elias M.C."/>
            <person name="Goldman M.H."/>
            <person name="Sagot M.F."/>
            <person name="Pereira M."/>
            <person name="Stoco P.H."/>
            <person name="de Mendonca-Neto R.P."/>
            <person name="Teixeira S.M."/>
            <person name="Maciel T.E."/>
            <person name="de Oliveira Mendes T.A."/>
            <person name="Urmenyi T.P."/>
            <person name="de Souza W."/>
            <person name="Schenkman S."/>
            <person name="de Vasconcelos A.T."/>
        </authorList>
    </citation>
    <scope>NUCLEOTIDE SEQUENCE [LARGE SCALE GENOMIC DNA]</scope>
</reference>
<dbReference type="PROSITE" id="PS50275">
    <property type="entry name" value="SAC"/>
    <property type="match status" value="1"/>
</dbReference>
<evidence type="ECO:0000259" key="1">
    <source>
        <dbReference type="PROSITE" id="PS50275"/>
    </source>
</evidence>
<name>S9U3Q4_9TRYP</name>
<proteinExistence type="predicted"/>
<dbReference type="Pfam" id="PF02383">
    <property type="entry name" value="Syja_N"/>
    <property type="match status" value="1"/>
</dbReference>
<dbReference type="Proteomes" id="UP000015354">
    <property type="component" value="Unassembled WGS sequence"/>
</dbReference>
<organism evidence="2 3">
    <name type="scientific">Strigomonas culicis</name>
    <dbReference type="NCBI Taxonomy" id="28005"/>
    <lineage>
        <taxon>Eukaryota</taxon>
        <taxon>Discoba</taxon>
        <taxon>Euglenozoa</taxon>
        <taxon>Kinetoplastea</taxon>
        <taxon>Metakinetoplastina</taxon>
        <taxon>Trypanosomatida</taxon>
        <taxon>Trypanosomatidae</taxon>
        <taxon>Strigomonadinae</taxon>
        <taxon>Strigomonas</taxon>
    </lineage>
</organism>
<protein>
    <submittedName>
        <fullName evidence="2">Inositol 5'-phosphatase</fullName>
    </submittedName>
</protein>
<evidence type="ECO:0000313" key="2">
    <source>
        <dbReference type="EMBL" id="EPY23439.1"/>
    </source>
</evidence>
<dbReference type="GO" id="GO:0016791">
    <property type="term" value="F:phosphatase activity"/>
    <property type="evidence" value="ECO:0007669"/>
    <property type="project" value="InterPro"/>
</dbReference>
<dbReference type="PANTHER" id="PTHR46817:SF1">
    <property type="entry name" value="SAC DOMAIN-CONTAINING PROTEIN"/>
    <property type="match status" value="1"/>
</dbReference>
<feature type="domain" description="SAC" evidence="1">
    <location>
        <begin position="184"/>
        <end position="497"/>
    </location>
</feature>
<keyword evidence="3" id="KW-1185">Reference proteome</keyword>
<gene>
    <name evidence="2" type="ORF">STCU_07710</name>
</gene>
<dbReference type="PANTHER" id="PTHR46817">
    <property type="entry name" value="PHOSPHOINOSITIDE PHOSPHATASE SAC9-RELATED"/>
    <property type="match status" value="1"/>
</dbReference>
<dbReference type="OrthoDB" id="405996at2759"/>
<evidence type="ECO:0000313" key="3">
    <source>
        <dbReference type="Proteomes" id="UP000015354"/>
    </source>
</evidence>
<comment type="caution">
    <text evidence="2">The sequence shown here is derived from an EMBL/GenBank/DDBJ whole genome shotgun (WGS) entry which is preliminary data.</text>
</comment>
<dbReference type="InterPro" id="IPR002013">
    <property type="entry name" value="SAC_dom"/>
</dbReference>